<evidence type="ECO:0000256" key="1">
    <source>
        <dbReference type="SAM" id="Phobius"/>
    </source>
</evidence>
<protein>
    <submittedName>
        <fullName evidence="3">Uncharacterized protein</fullName>
    </submittedName>
</protein>
<reference evidence="3 4" key="1">
    <citation type="submission" date="2022-05" db="EMBL/GenBank/DDBJ databases">
        <authorList>
            <consortium name="Genoscope - CEA"/>
            <person name="William W."/>
        </authorList>
    </citation>
    <scope>NUCLEOTIDE SEQUENCE [LARGE SCALE GENOMIC DNA]</scope>
</reference>
<evidence type="ECO:0000313" key="4">
    <source>
        <dbReference type="Proteomes" id="UP001159405"/>
    </source>
</evidence>
<keyword evidence="1" id="KW-1133">Transmembrane helix</keyword>
<evidence type="ECO:0000256" key="2">
    <source>
        <dbReference type="SAM" id="SignalP"/>
    </source>
</evidence>
<feature type="chain" id="PRO_5045238806" evidence="2">
    <location>
        <begin position="21"/>
        <end position="505"/>
    </location>
</feature>
<organism evidence="3 4">
    <name type="scientific">Porites lobata</name>
    <dbReference type="NCBI Taxonomy" id="104759"/>
    <lineage>
        <taxon>Eukaryota</taxon>
        <taxon>Metazoa</taxon>
        <taxon>Cnidaria</taxon>
        <taxon>Anthozoa</taxon>
        <taxon>Hexacorallia</taxon>
        <taxon>Scleractinia</taxon>
        <taxon>Fungiina</taxon>
        <taxon>Poritidae</taxon>
        <taxon>Porites</taxon>
    </lineage>
</organism>
<gene>
    <name evidence="3" type="ORF">PLOB_00022317</name>
</gene>
<accession>A0ABN8RM69</accession>
<feature type="transmembrane region" description="Helical" evidence="1">
    <location>
        <begin position="214"/>
        <end position="232"/>
    </location>
</feature>
<keyword evidence="4" id="KW-1185">Reference proteome</keyword>
<evidence type="ECO:0000313" key="3">
    <source>
        <dbReference type="EMBL" id="CAH3179654.1"/>
    </source>
</evidence>
<proteinExistence type="predicted"/>
<keyword evidence="1" id="KW-0812">Transmembrane</keyword>
<dbReference type="EMBL" id="CALNXK010000260">
    <property type="protein sequence ID" value="CAH3179654.1"/>
    <property type="molecule type" value="Genomic_DNA"/>
</dbReference>
<feature type="signal peptide" evidence="2">
    <location>
        <begin position="1"/>
        <end position="20"/>
    </location>
</feature>
<comment type="caution">
    <text evidence="3">The sequence shown here is derived from an EMBL/GenBank/DDBJ whole genome shotgun (WGS) entry which is preliminary data.</text>
</comment>
<feature type="transmembrane region" description="Helical" evidence="1">
    <location>
        <begin position="450"/>
        <end position="470"/>
    </location>
</feature>
<keyword evidence="2" id="KW-0732">Signal</keyword>
<dbReference type="Proteomes" id="UP001159405">
    <property type="component" value="Unassembled WGS sequence"/>
</dbReference>
<feature type="transmembrane region" description="Helical" evidence="1">
    <location>
        <begin position="401"/>
        <end position="430"/>
    </location>
</feature>
<name>A0ABN8RM69_9CNID</name>
<sequence length="505" mass="57159">MSPNLEYVGLLMFLAMVGKTEDSLVKGYCSWACEIVNAHPWGTVFSNTRHLRAKFLLNKRVEQECARFTNEANTSEWIKVWIYTKQEASIASSNDFSLLTSAILSNLPLFPFSLDYWEQDGNISCVCRQKCGQTSNESNGTANGLEALYSPYFYITKEASNFSKNFKPFLSYIWSENIFTVSASFTERDETATNIQFFQQFEGLQYTTVSILRHVLWIFCTLYSTYFLTLFLPNISTKEISEVPVTAIHPESESENDGMSLVEVEAKPSRQPQPTEQDYFVKDWLDQNPVNSGSLDDFDDYSEVDSIIQSLPETEGSGGFNTNRNAGHTVEPSGLQHSILQMESTVSKAEAVTSFKHHVSNRQNSERNKSVYVIHFGGGPSPVGLRSFVATKLLRYKLINFAFMFTAPVFIFLLVDIAFVLLPGLVLKVATPSLPSASMTKSVLLFVYEYPYSLMLLFFYCFRILGLCIFQSLENIDCVPCFSCRKHLLCFIGRNYVTHALFQTA</sequence>
<keyword evidence="1" id="KW-0472">Membrane</keyword>